<accession>A0A395NHK6</accession>
<sequence>MGGDVDGWPLGSPHPPEPTGASDGRPPEPAGAPRQPLWSPSGTAGSPAGGVLHRVATQRLPVAPGTRLREKQVWRVQDKKRQTDNAVEEVTGDGCKRRRGSSRPVEMGCTALAASPQWRAVDEEKRTRQCCAANAAAGAAGVPTSGASQWKGGEAME</sequence>
<feature type="compositionally biased region" description="Basic and acidic residues" evidence="1">
    <location>
        <begin position="71"/>
        <end position="83"/>
    </location>
</feature>
<dbReference type="EMBL" id="PXOA01000438">
    <property type="protein sequence ID" value="RFU75424.1"/>
    <property type="molecule type" value="Genomic_DNA"/>
</dbReference>
<gene>
    <name evidence="2" type="ORF">TARUN_6818</name>
</gene>
<comment type="caution">
    <text evidence="2">The sequence shown here is derived from an EMBL/GenBank/DDBJ whole genome shotgun (WGS) entry which is preliminary data.</text>
</comment>
<feature type="region of interest" description="Disordered" evidence="1">
    <location>
        <begin position="71"/>
        <end position="102"/>
    </location>
</feature>
<dbReference type="AlphaFoldDB" id="A0A395NHK6"/>
<evidence type="ECO:0000313" key="3">
    <source>
        <dbReference type="Proteomes" id="UP000266272"/>
    </source>
</evidence>
<feature type="region of interest" description="Disordered" evidence="1">
    <location>
        <begin position="134"/>
        <end position="157"/>
    </location>
</feature>
<feature type="region of interest" description="Disordered" evidence="1">
    <location>
        <begin position="1"/>
        <end position="51"/>
    </location>
</feature>
<protein>
    <submittedName>
        <fullName evidence="2">Uncharacterized protein</fullName>
    </submittedName>
</protein>
<reference evidence="2 3" key="1">
    <citation type="journal article" date="2018" name="PLoS Pathog.">
        <title>Evolution of structural diversity of trichothecenes, a family of toxins produced by plant pathogenic and entomopathogenic fungi.</title>
        <authorList>
            <person name="Proctor R.H."/>
            <person name="McCormick S.P."/>
            <person name="Kim H.S."/>
            <person name="Cardoza R.E."/>
            <person name="Stanley A.M."/>
            <person name="Lindo L."/>
            <person name="Kelly A."/>
            <person name="Brown D.W."/>
            <person name="Lee T."/>
            <person name="Vaughan M.M."/>
            <person name="Alexander N.J."/>
            <person name="Busman M."/>
            <person name="Gutierrez S."/>
        </authorList>
    </citation>
    <scope>NUCLEOTIDE SEQUENCE [LARGE SCALE GENOMIC DNA]</scope>
    <source>
        <strain evidence="2 3">IBT 40837</strain>
    </source>
</reference>
<dbReference type="Proteomes" id="UP000266272">
    <property type="component" value="Unassembled WGS sequence"/>
</dbReference>
<proteinExistence type="predicted"/>
<name>A0A395NHK6_TRIAR</name>
<feature type="compositionally biased region" description="Low complexity" evidence="1">
    <location>
        <begin position="39"/>
        <end position="50"/>
    </location>
</feature>
<organism evidence="2 3">
    <name type="scientific">Trichoderma arundinaceum</name>
    <dbReference type="NCBI Taxonomy" id="490622"/>
    <lineage>
        <taxon>Eukaryota</taxon>
        <taxon>Fungi</taxon>
        <taxon>Dikarya</taxon>
        <taxon>Ascomycota</taxon>
        <taxon>Pezizomycotina</taxon>
        <taxon>Sordariomycetes</taxon>
        <taxon>Hypocreomycetidae</taxon>
        <taxon>Hypocreales</taxon>
        <taxon>Hypocreaceae</taxon>
        <taxon>Trichoderma</taxon>
    </lineage>
</organism>
<evidence type="ECO:0000256" key="1">
    <source>
        <dbReference type="SAM" id="MobiDB-lite"/>
    </source>
</evidence>
<evidence type="ECO:0000313" key="2">
    <source>
        <dbReference type="EMBL" id="RFU75424.1"/>
    </source>
</evidence>
<keyword evidence="3" id="KW-1185">Reference proteome</keyword>